<protein>
    <recommendedName>
        <fullName evidence="3">DUF2971 domain-containing protein</fullName>
    </recommendedName>
</protein>
<sequence length="227" mass="26057">MNLKITKPPARPFLNRYTSLPVLLDILVHRQIVLLKPSSWEDRSDSFYLERYKDEKKLKTVLALCFSTKRETFHHWKVFSAGSGGVCVEFDKAMLLDGLTPAEGFMLRKVDYAFINDVVSRRPKLGDWPFLKRKPFEDEGEFRIIYENKGKEERTKAIPIQLSCIRMITLSPWLPETVAKTVTKVLKNLPGCSAIPVVRSSLLETTRWKFAINPIKTGSSQTPEIIV</sequence>
<dbReference type="EMBL" id="CP016094">
    <property type="protein sequence ID" value="AOS45454.1"/>
    <property type="molecule type" value="Genomic_DNA"/>
</dbReference>
<dbReference type="STRING" id="1838286.Verru16b_02535"/>
<proteinExistence type="predicted"/>
<organism evidence="1 2">
    <name type="scientific">Lacunisphaera limnophila</name>
    <dbReference type="NCBI Taxonomy" id="1838286"/>
    <lineage>
        <taxon>Bacteria</taxon>
        <taxon>Pseudomonadati</taxon>
        <taxon>Verrucomicrobiota</taxon>
        <taxon>Opitutia</taxon>
        <taxon>Opitutales</taxon>
        <taxon>Opitutaceae</taxon>
        <taxon>Lacunisphaera</taxon>
    </lineage>
</organism>
<evidence type="ECO:0008006" key="3">
    <source>
        <dbReference type="Google" id="ProtNLM"/>
    </source>
</evidence>
<dbReference type="AlphaFoldDB" id="A0A1D8AX33"/>
<accession>A0A1D8AX33</accession>
<reference evidence="1 2" key="1">
    <citation type="submission" date="2016-06" db="EMBL/GenBank/DDBJ databases">
        <title>Three novel species with peptidoglycan cell walls form the new genus Lacunisphaera gen. nov. in the family Opitutaceae of the verrucomicrobial subdivision 4.</title>
        <authorList>
            <person name="Rast P."/>
            <person name="Gloeckner I."/>
            <person name="Jogler M."/>
            <person name="Boedeker C."/>
            <person name="Jeske O."/>
            <person name="Wiegand S."/>
            <person name="Reinhardt R."/>
            <person name="Schumann P."/>
            <person name="Rohde M."/>
            <person name="Spring S."/>
            <person name="Gloeckner F.O."/>
            <person name="Jogler C."/>
        </authorList>
    </citation>
    <scope>NUCLEOTIDE SEQUENCE [LARGE SCALE GENOMIC DNA]</scope>
    <source>
        <strain evidence="1 2">IG16b</strain>
    </source>
</reference>
<keyword evidence="2" id="KW-1185">Reference proteome</keyword>
<dbReference type="OrthoDB" id="8446968at2"/>
<evidence type="ECO:0000313" key="2">
    <source>
        <dbReference type="Proteomes" id="UP000095228"/>
    </source>
</evidence>
<evidence type="ECO:0000313" key="1">
    <source>
        <dbReference type="EMBL" id="AOS45454.1"/>
    </source>
</evidence>
<dbReference type="Proteomes" id="UP000095228">
    <property type="component" value="Chromosome"/>
</dbReference>
<name>A0A1D8AX33_9BACT</name>
<gene>
    <name evidence="1" type="ORF">Verru16b_02535</name>
</gene>
<dbReference type="KEGG" id="obg:Verru16b_02535"/>
<dbReference type="RefSeq" id="WP_157772401.1">
    <property type="nucleotide sequence ID" value="NZ_CP016094.1"/>
</dbReference>